<dbReference type="Proteomes" id="UP000269974">
    <property type="component" value="Unassembled WGS sequence"/>
</dbReference>
<protein>
    <submittedName>
        <fullName evidence="2">Domain of uncharacterized function (DUF955)</fullName>
    </submittedName>
</protein>
<evidence type="ECO:0000313" key="3">
    <source>
        <dbReference type="Proteomes" id="UP000269974"/>
    </source>
</evidence>
<dbReference type="Pfam" id="PF06114">
    <property type="entry name" value="Peptidase_M78"/>
    <property type="match status" value="1"/>
</dbReference>
<proteinExistence type="predicted"/>
<dbReference type="EMBL" id="UYIO01000001">
    <property type="protein sequence ID" value="VDG75709.1"/>
    <property type="molecule type" value="Genomic_DNA"/>
</dbReference>
<evidence type="ECO:0000259" key="1">
    <source>
        <dbReference type="Pfam" id="PF06114"/>
    </source>
</evidence>
<dbReference type="AlphaFoldDB" id="A0A7Z8Y7Q6"/>
<accession>A0A7Z8Y7Q6</accession>
<dbReference type="Gene3D" id="1.10.10.2910">
    <property type="match status" value="1"/>
</dbReference>
<evidence type="ECO:0000313" key="2">
    <source>
        <dbReference type="EMBL" id="VDG75709.1"/>
    </source>
</evidence>
<comment type="caution">
    <text evidence="2">The sequence shown here is derived from an EMBL/GenBank/DDBJ whole genome shotgun (WGS) entry which is preliminary data.</text>
</comment>
<dbReference type="RefSeq" id="WP_185933685.1">
    <property type="nucleotide sequence ID" value="NZ_UYIO01000001.1"/>
</dbReference>
<dbReference type="InterPro" id="IPR010359">
    <property type="entry name" value="IrrE_HExxH"/>
</dbReference>
<sequence length="223" mass="25099">MSLQPAYISKEKLELKAEKLLATYRGGSHLDSPAPLDIESFAEFHLEATLDYHRLSEDGSILGMSIFQDLSTPVLDSRGRAIDVMFPAQTIVIDHDALSDSPESRMRFTVAHECAHLILHQHIYYRDPTMKCSSNNSYRPFTIATEEVASEAFDRAEFQANYLGAALLMPRTPFKQAFRAQVPGSWYDLSSWKKKDVIRELASTFETSLHATALRVKSLSLAI</sequence>
<feature type="domain" description="IrrE N-terminal-like" evidence="1">
    <location>
        <begin position="100"/>
        <end position="216"/>
    </location>
</feature>
<name>A0A7Z8Y7Q6_9ACTO</name>
<reference evidence="2 3" key="1">
    <citation type="submission" date="2018-11" db="EMBL/GenBank/DDBJ databases">
        <authorList>
            <consortium name="Pathogen Informatics"/>
        </authorList>
    </citation>
    <scope>NUCLEOTIDE SEQUENCE [LARGE SCALE GENOMIC DNA]</scope>
    <source>
        <strain evidence="2 3">NCTC10327</strain>
    </source>
</reference>
<organism evidence="2 3">
    <name type="scientific">Actinobaculum suis</name>
    <dbReference type="NCBI Taxonomy" id="1657"/>
    <lineage>
        <taxon>Bacteria</taxon>
        <taxon>Bacillati</taxon>
        <taxon>Actinomycetota</taxon>
        <taxon>Actinomycetes</taxon>
        <taxon>Actinomycetales</taxon>
        <taxon>Actinomycetaceae</taxon>
        <taxon>Actinobaculum</taxon>
    </lineage>
</organism>
<dbReference type="PANTHER" id="PTHR43236">
    <property type="entry name" value="ANTITOXIN HIGA1"/>
    <property type="match status" value="1"/>
</dbReference>
<dbReference type="PANTHER" id="PTHR43236:SF1">
    <property type="entry name" value="BLL7220 PROTEIN"/>
    <property type="match status" value="1"/>
</dbReference>
<gene>
    <name evidence="2" type="ORF">NCTC10327_00395</name>
</gene>
<dbReference type="InterPro" id="IPR052345">
    <property type="entry name" value="Rad_response_metalloprotease"/>
</dbReference>